<dbReference type="GO" id="GO:0016020">
    <property type="term" value="C:membrane"/>
    <property type="evidence" value="ECO:0007669"/>
    <property type="project" value="TreeGrafter"/>
</dbReference>
<feature type="transmembrane region" description="Helical" evidence="2">
    <location>
        <begin position="166"/>
        <end position="188"/>
    </location>
</feature>
<comment type="caution">
    <text evidence="1">Lacks conserved residue(s) required for the propagation of feature annotation.</text>
</comment>
<dbReference type="PROSITE" id="PS50095">
    <property type="entry name" value="PLAT"/>
    <property type="match status" value="1"/>
</dbReference>
<evidence type="ECO:0000259" key="3">
    <source>
        <dbReference type="PROSITE" id="PS50095"/>
    </source>
</evidence>
<accession>A0A7N9AV44</accession>
<reference evidence="4" key="1">
    <citation type="submission" date="2025-08" db="UniProtKB">
        <authorList>
            <consortium name="Ensembl"/>
        </authorList>
    </citation>
    <scope>IDENTIFICATION</scope>
</reference>
<protein>
    <recommendedName>
        <fullName evidence="3">PLAT domain-containing protein</fullName>
    </recommendedName>
</protein>
<keyword evidence="2" id="KW-1133">Transmembrane helix</keyword>
<dbReference type="InterPro" id="IPR036392">
    <property type="entry name" value="PLAT/LH2_dom_sf"/>
</dbReference>
<proteinExistence type="predicted"/>
<dbReference type="GeneTree" id="ENSGT00940000168098"/>
<feature type="transmembrane region" description="Helical" evidence="2">
    <location>
        <begin position="118"/>
        <end position="138"/>
    </location>
</feature>
<evidence type="ECO:0000313" key="4">
    <source>
        <dbReference type="Ensembl" id="ENSMAMP00000046675.1"/>
    </source>
</evidence>
<feature type="domain" description="PLAT" evidence="3">
    <location>
        <begin position="1"/>
        <end position="67"/>
    </location>
</feature>
<sequence>MFLLATPFPLGEVKNLRLQHDNSGGHPSWYLNKVTIQDLQTRQVWHFFCDCWLSADREDGLTKKTFNAAKNNEIASFRSELSRFIVLSRTSTGFRDEHIWVSVLDPPSRSPFTRAQRVSCCMSLLLCTMAINIAFWNIPIDKDSAVVFSFGKLWSLSLVIVHNSSFSSIGVFLVYLCVLEILHFTLMLHTKIK</sequence>
<dbReference type="InterPro" id="IPR001024">
    <property type="entry name" value="PLAT/LH2_dom"/>
</dbReference>
<dbReference type="AlphaFoldDB" id="A0A7N9AV44"/>
<dbReference type="Ensembl" id="ENSMAMT00000055011.1">
    <property type="protein sequence ID" value="ENSMAMP00000046675.1"/>
    <property type="gene ID" value="ENSMAMG00000028558.1"/>
</dbReference>
<evidence type="ECO:0000313" key="5">
    <source>
        <dbReference type="Proteomes" id="UP000261640"/>
    </source>
</evidence>
<organism evidence="4 5">
    <name type="scientific">Mastacembelus armatus</name>
    <name type="common">zig-zag eel</name>
    <dbReference type="NCBI Taxonomy" id="205130"/>
    <lineage>
        <taxon>Eukaryota</taxon>
        <taxon>Metazoa</taxon>
        <taxon>Chordata</taxon>
        <taxon>Craniata</taxon>
        <taxon>Vertebrata</taxon>
        <taxon>Euteleostomi</taxon>
        <taxon>Actinopterygii</taxon>
        <taxon>Neopterygii</taxon>
        <taxon>Teleostei</taxon>
        <taxon>Neoteleostei</taxon>
        <taxon>Acanthomorphata</taxon>
        <taxon>Anabantaria</taxon>
        <taxon>Synbranchiformes</taxon>
        <taxon>Mastacembelidae</taxon>
        <taxon>Mastacembelus</taxon>
    </lineage>
</organism>
<keyword evidence="2" id="KW-0472">Membrane</keyword>
<evidence type="ECO:0000256" key="1">
    <source>
        <dbReference type="PROSITE-ProRule" id="PRU00152"/>
    </source>
</evidence>
<reference evidence="4" key="2">
    <citation type="submission" date="2025-09" db="UniProtKB">
        <authorList>
            <consortium name="Ensembl"/>
        </authorList>
    </citation>
    <scope>IDENTIFICATION</scope>
</reference>
<dbReference type="InParanoid" id="A0A7N9AV44"/>
<dbReference type="GO" id="GO:0050982">
    <property type="term" value="P:detection of mechanical stimulus"/>
    <property type="evidence" value="ECO:0007669"/>
    <property type="project" value="TreeGrafter"/>
</dbReference>
<dbReference type="Gene3D" id="2.60.60.20">
    <property type="entry name" value="PLAT/LH2 domain"/>
    <property type="match status" value="1"/>
</dbReference>
<dbReference type="Proteomes" id="UP000261640">
    <property type="component" value="Unplaced"/>
</dbReference>
<keyword evidence="2" id="KW-0812">Transmembrane</keyword>
<dbReference type="PANTHER" id="PTHR10877">
    <property type="entry name" value="POLYCYSTIN FAMILY MEMBER"/>
    <property type="match status" value="1"/>
</dbReference>
<dbReference type="SUPFAM" id="SSF49723">
    <property type="entry name" value="Lipase/lipooxygenase domain (PLAT/LH2 domain)"/>
    <property type="match status" value="1"/>
</dbReference>
<dbReference type="GO" id="GO:0005262">
    <property type="term" value="F:calcium channel activity"/>
    <property type="evidence" value="ECO:0007669"/>
    <property type="project" value="TreeGrafter"/>
</dbReference>
<name>A0A7N9AV44_9TELE</name>
<evidence type="ECO:0000256" key="2">
    <source>
        <dbReference type="SAM" id="Phobius"/>
    </source>
</evidence>
<dbReference type="InterPro" id="IPR051223">
    <property type="entry name" value="Polycystin"/>
</dbReference>
<dbReference type="PANTHER" id="PTHR10877:SF197">
    <property type="entry name" value="POLYCYSTIC KIDNEY DISEASE PROTEIN 1-LIKE 2"/>
    <property type="match status" value="1"/>
</dbReference>
<keyword evidence="5" id="KW-1185">Reference proteome</keyword>
<dbReference type="Pfam" id="PF01477">
    <property type="entry name" value="PLAT"/>
    <property type="match status" value="1"/>
</dbReference>